<name>A0A395JKK0_9GAMM</name>
<evidence type="ECO:0000313" key="6">
    <source>
        <dbReference type="Proteomes" id="UP000253083"/>
    </source>
</evidence>
<sequence>MKQVKLIESLDDLDSVWKAFVPLARELGFDYVVYTISNHNNDEFFYYDNFGLHSDNEADFYDPFLEFCCHSYDTMFTGLEFSEFNAGYNLPPKAIELIELGAKLGMISGLAIPLRLAGSNRYGGFNLGTGLKRKAHQALCAEVEGAAQVACMLVHRHIEKILDRKNIMVAPNTVKDSSANADTNGLENLTPKENRVLKKIANGYSRKKCAEALCVSESTVSTHMKNIYRKLGVHNRVQATKIIVEHELSISN</sequence>
<dbReference type="PRINTS" id="PR00038">
    <property type="entry name" value="HTHLUXR"/>
</dbReference>
<dbReference type="PROSITE" id="PS50043">
    <property type="entry name" value="HTH_LUXR_2"/>
    <property type="match status" value="1"/>
</dbReference>
<dbReference type="InterPro" id="IPR036693">
    <property type="entry name" value="TF_LuxR_autoind-bd_dom_sf"/>
</dbReference>
<keyword evidence="1" id="KW-0805">Transcription regulation</keyword>
<dbReference type="OrthoDB" id="9774661at2"/>
<gene>
    <name evidence="5" type="ORF">DFR28_102508</name>
</gene>
<dbReference type="PANTHER" id="PTHR44688:SF16">
    <property type="entry name" value="DNA-BINDING TRANSCRIPTIONAL ACTIVATOR DEVR_DOSR"/>
    <property type="match status" value="1"/>
</dbReference>
<dbReference type="PANTHER" id="PTHR44688">
    <property type="entry name" value="DNA-BINDING TRANSCRIPTIONAL ACTIVATOR DEVR_DOSR"/>
    <property type="match status" value="1"/>
</dbReference>
<dbReference type="GO" id="GO:0006355">
    <property type="term" value="P:regulation of DNA-templated transcription"/>
    <property type="evidence" value="ECO:0007669"/>
    <property type="project" value="InterPro"/>
</dbReference>
<evidence type="ECO:0000256" key="3">
    <source>
        <dbReference type="ARBA" id="ARBA00023163"/>
    </source>
</evidence>
<feature type="domain" description="HTH luxR-type" evidence="4">
    <location>
        <begin position="182"/>
        <end position="247"/>
    </location>
</feature>
<dbReference type="Pfam" id="PF00196">
    <property type="entry name" value="GerE"/>
    <property type="match status" value="1"/>
</dbReference>
<proteinExistence type="predicted"/>
<dbReference type="Gene3D" id="1.10.10.10">
    <property type="entry name" value="Winged helix-like DNA-binding domain superfamily/Winged helix DNA-binding domain"/>
    <property type="match status" value="1"/>
</dbReference>
<dbReference type="EMBL" id="QNRT01000002">
    <property type="protein sequence ID" value="RBP51089.1"/>
    <property type="molecule type" value="Genomic_DNA"/>
</dbReference>
<dbReference type="GO" id="GO:0003677">
    <property type="term" value="F:DNA binding"/>
    <property type="evidence" value="ECO:0007669"/>
    <property type="project" value="UniProtKB-KW"/>
</dbReference>
<accession>A0A395JKK0</accession>
<dbReference type="RefSeq" id="WP_113953885.1">
    <property type="nucleotide sequence ID" value="NZ_QNRT01000002.1"/>
</dbReference>
<keyword evidence="6" id="KW-1185">Reference proteome</keyword>
<reference evidence="5 6" key="1">
    <citation type="submission" date="2018-06" db="EMBL/GenBank/DDBJ databases">
        <title>Genomic Encyclopedia of Type Strains, Phase IV (KMG-IV): sequencing the most valuable type-strain genomes for metagenomic binning, comparative biology and taxonomic classification.</title>
        <authorList>
            <person name="Goeker M."/>
        </authorList>
    </citation>
    <scope>NUCLEOTIDE SEQUENCE [LARGE SCALE GENOMIC DNA]</scope>
    <source>
        <strain evidence="5 6">DSM 24032</strain>
    </source>
</reference>
<dbReference type="SMART" id="SM00421">
    <property type="entry name" value="HTH_LUXR"/>
    <property type="match status" value="1"/>
</dbReference>
<evidence type="ECO:0000259" key="4">
    <source>
        <dbReference type="PROSITE" id="PS50043"/>
    </source>
</evidence>
<dbReference type="Gene3D" id="3.30.450.80">
    <property type="entry name" value="Transcription factor LuxR-like, autoinducer-binding domain"/>
    <property type="match status" value="1"/>
</dbReference>
<evidence type="ECO:0000256" key="2">
    <source>
        <dbReference type="ARBA" id="ARBA00023125"/>
    </source>
</evidence>
<dbReference type="InParanoid" id="A0A395JKK0"/>
<dbReference type="InterPro" id="IPR036388">
    <property type="entry name" value="WH-like_DNA-bd_sf"/>
</dbReference>
<keyword evidence="3" id="KW-0804">Transcription</keyword>
<keyword evidence="2" id="KW-0238">DNA-binding</keyword>
<dbReference type="SUPFAM" id="SSF46894">
    <property type="entry name" value="C-terminal effector domain of the bipartite response regulators"/>
    <property type="match status" value="1"/>
</dbReference>
<evidence type="ECO:0000256" key="1">
    <source>
        <dbReference type="ARBA" id="ARBA00023015"/>
    </source>
</evidence>
<organism evidence="5 6">
    <name type="scientific">Arenicella xantha</name>
    <dbReference type="NCBI Taxonomy" id="644221"/>
    <lineage>
        <taxon>Bacteria</taxon>
        <taxon>Pseudomonadati</taxon>
        <taxon>Pseudomonadota</taxon>
        <taxon>Gammaproteobacteria</taxon>
        <taxon>Arenicellales</taxon>
        <taxon>Arenicellaceae</taxon>
        <taxon>Arenicella</taxon>
    </lineage>
</organism>
<dbReference type="SUPFAM" id="SSF75516">
    <property type="entry name" value="Pheromone-binding domain of LuxR-like quorum-sensing transcription factors"/>
    <property type="match status" value="1"/>
</dbReference>
<dbReference type="InterPro" id="IPR016032">
    <property type="entry name" value="Sig_transdc_resp-reg_C-effctor"/>
</dbReference>
<dbReference type="InterPro" id="IPR000792">
    <property type="entry name" value="Tscrpt_reg_LuxR_C"/>
</dbReference>
<evidence type="ECO:0000313" key="5">
    <source>
        <dbReference type="EMBL" id="RBP51089.1"/>
    </source>
</evidence>
<comment type="caution">
    <text evidence="5">The sequence shown here is derived from an EMBL/GenBank/DDBJ whole genome shotgun (WGS) entry which is preliminary data.</text>
</comment>
<protein>
    <submittedName>
        <fullName evidence="5">Autoinducer binding domain-containing protein</fullName>
    </submittedName>
</protein>
<dbReference type="AlphaFoldDB" id="A0A395JKK0"/>
<dbReference type="Proteomes" id="UP000253083">
    <property type="component" value="Unassembled WGS sequence"/>
</dbReference>
<dbReference type="CDD" id="cd06170">
    <property type="entry name" value="LuxR_C_like"/>
    <property type="match status" value="1"/>
</dbReference>